<dbReference type="AlphaFoldDB" id="A0A2T3HLX2"/>
<proteinExistence type="predicted"/>
<dbReference type="Pfam" id="PF00583">
    <property type="entry name" value="Acetyltransf_1"/>
    <property type="match status" value="1"/>
</dbReference>
<dbReference type="Proteomes" id="UP000240912">
    <property type="component" value="Unassembled WGS sequence"/>
</dbReference>
<dbReference type="InterPro" id="IPR000182">
    <property type="entry name" value="GNAT_dom"/>
</dbReference>
<dbReference type="Gene3D" id="3.40.630.30">
    <property type="match status" value="1"/>
</dbReference>
<dbReference type="GO" id="GO:0016747">
    <property type="term" value="F:acyltransferase activity, transferring groups other than amino-acyl groups"/>
    <property type="evidence" value="ECO:0007669"/>
    <property type="project" value="InterPro"/>
</dbReference>
<sequence length="248" mass="27626">MDRNDLINASIANLTTLWKAAAAPQQGYFPGNDFDYCLVPGSDWPNKLWFSENIQTGTLERARIVCLSLAANMTVPVWQTAATPTQMFADAGFRLRFEQIGMSMQPDHRPQSKTQLRFERATTPAQFTAWTAIYPQAFGYGINHSVLEGAFRTIGFYLAFCGEVPVGTAMVCQTGKIFGVHGVGIVPDMRRRGFAAEIMEFLLDLAFESRAELVTLQASAMGRELYTKLGFQEDFILRTYSLQDSACT</sequence>
<evidence type="ECO:0000313" key="3">
    <source>
        <dbReference type="Proteomes" id="UP000240912"/>
    </source>
</evidence>
<dbReference type="RefSeq" id="WP_107215673.1">
    <property type="nucleotide sequence ID" value="NZ_KZ686269.1"/>
</dbReference>
<protein>
    <recommendedName>
        <fullName evidence="1">N-acetyltransferase domain-containing protein</fullName>
    </recommendedName>
</protein>
<feature type="domain" description="N-acetyltransferase" evidence="1">
    <location>
        <begin position="116"/>
        <end position="248"/>
    </location>
</feature>
<evidence type="ECO:0000259" key="1">
    <source>
        <dbReference type="PROSITE" id="PS51186"/>
    </source>
</evidence>
<reference evidence="2 3" key="1">
    <citation type="submission" date="2018-03" db="EMBL/GenBank/DDBJ databases">
        <authorList>
            <person name="Keele B.F."/>
        </authorList>
    </citation>
    <scope>NUCLEOTIDE SEQUENCE [LARGE SCALE GENOMIC DNA]</scope>
    <source>
        <strain evidence="2 3">YL28-9</strain>
    </source>
</reference>
<dbReference type="PROSITE" id="PS51186">
    <property type="entry name" value="GNAT"/>
    <property type="match status" value="1"/>
</dbReference>
<name>A0A2T3HLX2_9SPHI</name>
<comment type="caution">
    <text evidence="2">The sequence shown here is derived from an EMBL/GenBank/DDBJ whole genome shotgun (WGS) entry which is preliminary data.</text>
</comment>
<evidence type="ECO:0000313" key="2">
    <source>
        <dbReference type="EMBL" id="PST83413.1"/>
    </source>
</evidence>
<accession>A0A2T3HLX2</accession>
<keyword evidence="3" id="KW-1185">Reference proteome</keyword>
<dbReference type="OrthoDB" id="1096234at2"/>
<dbReference type="InterPro" id="IPR016181">
    <property type="entry name" value="Acyl_CoA_acyltransferase"/>
</dbReference>
<dbReference type="EMBL" id="PYLS01000005">
    <property type="protein sequence ID" value="PST83413.1"/>
    <property type="molecule type" value="Genomic_DNA"/>
</dbReference>
<organism evidence="2 3">
    <name type="scientific">Pedobacter yulinensis</name>
    <dbReference type="NCBI Taxonomy" id="2126353"/>
    <lineage>
        <taxon>Bacteria</taxon>
        <taxon>Pseudomonadati</taxon>
        <taxon>Bacteroidota</taxon>
        <taxon>Sphingobacteriia</taxon>
        <taxon>Sphingobacteriales</taxon>
        <taxon>Sphingobacteriaceae</taxon>
        <taxon>Pedobacter</taxon>
    </lineage>
</organism>
<dbReference type="SUPFAM" id="SSF55729">
    <property type="entry name" value="Acyl-CoA N-acyltransferases (Nat)"/>
    <property type="match status" value="1"/>
</dbReference>
<gene>
    <name evidence="2" type="ORF">C7T94_12665</name>
</gene>